<keyword evidence="3" id="KW-0633">Potassium transport</keyword>
<comment type="caution">
    <text evidence="14">The sequence shown here is derived from an EMBL/GenBank/DDBJ whole genome shotgun (WGS) entry which is preliminary data.</text>
</comment>
<dbReference type="Pfam" id="PF17655">
    <property type="entry name" value="IRK_C"/>
    <property type="match status" value="1"/>
</dbReference>
<feature type="transmembrane region" description="Helical" evidence="11">
    <location>
        <begin position="96"/>
        <end position="116"/>
    </location>
</feature>
<dbReference type="Pfam" id="PF07885">
    <property type="entry name" value="Ion_trans_2"/>
    <property type="match status" value="1"/>
</dbReference>
<evidence type="ECO:0000313" key="14">
    <source>
        <dbReference type="EMBL" id="NVN41755.1"/>
    </source>
</evidence>
<evidence type="ECO:0000256" key="2">
    <source>
        <dbReference type="ARBA" id="ARBA00022448"/>
    </source>
</evidence>
<evidence type="ECO:0000259" key="13">
    <source>
        <dbReference type="Pfam" id="PF17655"/>
    </source>
</evidence>
<keyword evidence="6" id="KW-0630">Potassium</keyword>
<dbReference type="GO" id="GO:0005886">
    <property type="term" value="C:plasma membrane"/>
    <property type="evidence" value="ECO:0007669"/>
    <property type="project" value="TreeGrafter"/>
</dbReference>
<proteinExistence type="predicted"/>
<keyword evidence="4 11" id="KW-0812">Transmembrane</keyword>
<evidence type="ECO:0000256" key="11">
    <source>
        <dbReference type="SAM" id="Phobius"/>
    </source>
</evidence>
<dbReference type="RefSeq" id="WP_176614628.1">
    <property type="nucleotide sequence ID" value="NZ_JABXXR010000178.1"/>
</dbReference>
<evidence type="ECO:0000256" key="10">
    <source>
        <dbReference type="ARBA" id="ARBA00023303"/>
    </source>
</evidence>
<evidence type="ECO:0000256" key="8">
    <source>
        <dbReference type="ARBA" id="ARBA00023065"/>
    </source>
</evidence>
<keyword evidence="10 14" id="KW-0407">Ion channel</keyword>
<accession>A0A850PB34</accession>
<dbReference type="InterPro" id="IPR014756">
    <property type="entry name" value="Ig_E-set"/>
</dbReference>
<evidence type="ECO:0000313" key="15">
    <source>
        <dbReference type="Proteomes" id="UP000585665"/>
    </source>
</evidence>
<feature type="domain" description="Potassium channel" evidence="12">
    <location>
        <begin position="80"/>
        <end position="148"/>
    </location>
</feature>
<dbReference type="AlphaFoldDB" id="A0A850PB34"/>
<keyword evidence="8" id="KW-0406">Ion transport</keyword>
<dbReference type="Proteomes" id="UP000585665">
    <property type="component" value="Unassembled WGS sequence"/>
</dbReference>
<keyword evidence="2" id="KW-0813">Transport</keyword>
<protein>
    <submittedName>
        <fullName evidence="14">ATP-sensitive potassium channel protein</fullName>
    </submittedName>
</protein>
<comment type="subcellular location">
    <subcellularLocation>
        <location evidence="1">Membrane</location>
        <topology evidence="1">Multi-pass membrane protein</topology>
    </subcellularLocation>
</comment>
<dbReference type="GO" id="GO:0034765">
    <property type="term" value="P:regulation of monoatomic ion transmembrane transport"/>
    <property type="evidence" value="ECO:0007669"/>
    <property type="project" value="TreeGrafter"/>
</dbReference>
<evidence type="ECO:0000256" key="9">
    <source>
        <dbReference type="ARBA" id="ARBA00023136"/>
    </source>
</evidence>
<dbReference type="PRINTS" id="PR01320">
    <property type="entry name" value="KIRCHANNEL"/>
</dbReference>
<dbReference type="GO" id="GO:1990573">
    <property type="term" value="P:potassium ion import across plasma membrane"/>
    <property type="evidence" value="ECO:0007669"/>
    <property type="project" value="TreeGrafter"/>
</dbReference>
<evidence type="ECO:0000256" key="1">
    <source>
        <dbReference type="ARBA" id="ARBA00004141"/>
    </source>
</evidence>
<gene>
    <name evidence="14" type="ORF">HUK82_14465</name>
</gene>
<feature type="transmembrane region" description="Helical" evidence="11">
    <location>
        <begin position="122"/>
        <end position="146"/>
    </location>
</feature>
<keyword evidence="15" id="KW-1185">Reference proteome</keyword>
<keyword evidence="5" id="KW-0851">Voltage-gated channel</keyword>
<evidence type="ECO:0000259" key="12">
    <source>
        <dbReference type="Pfam" id="PF07885"/>
    </source>
</evidence>
<keyword evidence="7 11" id="KW-1133">Transmembrane helix</keyword>
<dbReference type="EMBL" id="JABXXR010000178">
    <property type="protein sequence ID" value="NVN41755.1"/>
    <property type="molecule type" value="Genomic_DNA"/>
</dbReference>
<evidence type="ECO:0000256" key="5">
    <source>
        <dbReference type="ARBA" id="ARBA00022882"/>
    </source>
</evidence>
<dbReference type="InterPro" id="IPR041647">
    <property type="entry name" value="IRK_C"/>
</dbReference>
<dbReference type="SUPFAM" id="SSF81324">
    <property type="entry name" value="Voltage-gated potassium channels"/>
    <property type="match status" value="1"/>
</dbReference>
<dbReference type="GO" id="GO:0005242">
    <property type="term" value="F:inward rectifier potassium channel activity"/>
    <property type="evidence" value="ECO:0007669"/>
    <property type="project" value="InterPro"/>
</dbReference>
<dbReference type="InterPro" id="IPR016449">
    <property type="entry name" value="K_chnl_inward-rec_Kir"/>
</dbReference>
<dbReference type="PANTHER" id="PTHR11767:SF102">
    <property type="entry name" value="INWARDLY RECTIFYING POTASSIUM CHANNEL 1, ISOFORM F"/>
    <property type="match status" value="1"/>
</dbReference>
<organism evidence="14 15">
    <name type="scientific">Ameyamaea chiangmaiensis</name>
    <dbReference type="NCBI Taxonomy" id="442969"/>
    <lineage>
        <taxon>Bacteria</taxon>
        <taxon>Pseudomonadati</taxon>
        <taxon>Pseudomonadota</taxon>
        <taxon>Alphaproteobacteria</taxon>
        <taxon>Acetobacterales</taxon>
        <taxon>Acetobacteraceae</taxon>
        <taxon>Ameyamaea</taxon>
    </lineage>
</organism>
<feature type="domain" description="Inward rectifier potassium channel C-terminal" evidence="13">
    <location>
        <begin position="155"/>
        <end position="307"/>
    </location>
</feature>
<dbReference type="InterPro" id="IPR013518">
    <property type="entry name" value="K_chnl_inward-rec_Kir_cyto"/>
</dbReference>
<sequence>MAHETGTADTGTARSRASLLNRLRHHHALEDRGHDNIVRLGQADRVWSDLYHHALTMRWSTFLLWSLGFYTVINVVFALLYMTAPGQIVGARAGHFSDFLFFSVQTLSTVGYGLLAPVGLRAHAIVSVELLAGMLLNAVATGLVFARFSRPRARVMFSNRALLRTDDGTTHLSVRMANRRLSPILSVDVEMFLARLVVQPNGRLARQFVPLVLVQSHIPVLRFAFPLLHVVDDTSPLRTLSAAELRMEDAEIIVTLTGTDEMSGQSVFARTAYGFDQVLHNHRFVDIIDAAPNGRITVDYTRFHATEDGS</sequence>
<evidence type="ECO:0000256" key="6">
    <source>
        <dbReference type="ARBA" id="ARBA00022958"/>
    </source>
</evidence>
<dbReference type="GO" id="GO:0034702">
    <property type="term" value="C:monoatomic ion channel complex"/>
    <property type="evidence" value="ECO:0007669"/>
    <property type="project" value="UniProtKB-KW"/>
</dbReference>
<feature type="transmembrane region" description="Helical" evidence="11">
    <location>
        <begin position="62"/>
        <end position="84"/>
    </location>
</feature>
<dbReference type="Gene3D" id="2.60.40.1400">
    <property type="entry name" value="G protein-activated inward rectifier potassium channel 1"/>
    <property type="match status" value="1"/>
</dbReference>
<evidence type="ECO:0000256" key="4">
    <source>
        <dbReference type="ARBA" id="ARBA00022692"/>
    </source>
</evidence>
<reference evidence="14 15" key="1">
    <citation type="submission" date="2020-06" db="EMBL/GenBank/DDBJ databases">
        <title>Description of novel acetic acid bacteria.</title>
        <authorList>
            <person name="Sombolestani A."/>
        </authorList>
    </citation>
    <scope>NUCLEOTIDE SEQUENCE [LARGE SCALE GENOMIC DNA]</scope>
    <source>
        <strain evidence="14 15">LMG 27010</strain>
    </source>
</reference>
<name>A0A850PB34_9PROT</name>
<dbReference type="InterPro" id="IPR013099">
    <property type="entry name" value="K_chnl_dom"/>
</dbReference>
<evidence type="ECO:0000256" key="7">
    <source>
        <dbReference type="ARBA" id="ARBA00022989"/>
    </source>
</evidence>
<keyword evidence="9 11" id="KW-0472">Membrane</keyword>
<dbReference type="PANTHER" id="PTHR11767">
    <property type="entry name" value="INWARD RECTIFIER POTASSIUM CHANNEL"/>
    <property type="match status" value="1"/>
</dbReference>
<dbReference type="Gene3D" id="1.10.287.70">
    <property type="match status" value="1"/>
</dbReference>
<evidence type="ECO:0000256" key="3">
    <source>
        <dbReference type="ARBA" id="ARBA00022538"/>
    </source>
</evidence>
<dbReference type="SUPFAM" id="SSF81296">
    <property type="entry name" value="E set domains"/>
    <property type="match status" value="1"/>
</dbReference>